<accession>A0A6J7R8V4</accession>
<proteinExistence type="predicted"/>
<gene>
    <name evidence="1" type="ORF">UFOPK3992_01946</name>
</gene>
<dbReference type="AlphaFoldDB" id="A0A6J7R8V4"/>
<dbReference type="EMBL" id="CAFBOZ010000354">
    <property type="protein sequence ID" value="CAB5025172.1"/>
    <property type="molecule type" value="Genomic_DNA"/>
</dbReference>
<organism evidence="1">
    <name type="scientific">freshwater metagenome</name>
    <dbReference type="NCBI Taxonomy" id="449393"/>
    <lineage>
        <taxon>unclassified sequences</taxon>
        <taxon>metagenomes</taxon>
        <taxon>ecological metagenomes</taxon>
    </lineage>
</organism>
<evidence type="ECO:0000313" key="1">
    <source>
        <dbReference type="EMBL" id="CAB5025172.1"/>
    </source>
</evidence>
<sequence>MLELDTLAPGHSRAEVAAILTVVQTPGEHTRVVPGSAAASLLHMGPSTVLQMNRAFKAQTWSVVTAAVKAVPHRELRVGSPHDVPRVLEQLLAGDITA</sequence>
<reference evidence="1" key="1">
    <citation type="submission" date="2020-05" db="EMBL/GenBank/DDBJ databases">
        <authorList>
            <person name="Chiriac C."/>
            <person name="Salcher M."/>
            <person name="Ghai R."/>
            <person name="Kavagutti S V."/>
        </authorList>
    </citation>
    <scope>NUCLEOTIDE SEQUENCE</scope>
</reference>
<name>A0A6J7R8V4_9ZZZZ</name>
<protein>
    <submittedName>
        <fullName evidence="1">Unannotated protein</fullName>
    </submittedName>
</protein>